<dbReference type="GO" id="GO:0009073">
    <property type="term" value="P:aromatic amino acid family biosynthetic process"/>
    <property type="evidence" value="ECO:0007669"/>
    <property type="project" value="UniProtKB-KW"/>
</dbReference>
<dbReference type="GO" id="GO:0005829">
    <property type="term" value="C:cytosol"/>
    <property type="evidence" value="ECO:0007669"/>
    <property type="project" value="TreeGrafter"/>
</dbReference>
<dbReference type="Gene3D" id="3.40.50.720">
    <property type="entry name" value="NAD(P)-binding Rossmann-like Domain"/>
    <property type="match status" value="1"/>
</dbReference>
<dbReference type="GO" id="GO:0050661">
    <property type="term" value="F:NADP binding"/>
    <property type="evidence" value="ECO:0007669"/>
    <property type="project" value="TreeGrafter"/>
</dbReference>
<comment type="caution">
    <text evidence="5">The sequence shown here is derived from an EMBL/GenBank/DDBJ whole genome shotgun (WGS) entry which is preliminary data.</text>
</comment>
<proteinExistence type="predicted"/>
<evidence type="ECO:0000313" key="5">
    <source>
        <dbReference type="EMBL" id="PJJ63125.1"/>
    </source>
</evidence>
<feature type="domain" description="Alanine dehydrogenase/pyridine nucleotide transhydrogenase NAD(H)-binding" evidence="3">
    <location>
        <begin position="114"/>
        <end position="203"/>
    </location>
</feature>
<dbReference type="SUPFAM" id="SSF51735">
    <property type="entry name" value="NAD(P)-binding Rossmann-fold domains"/>
    <property type="match status" value="1"/>
</dbReference>
<dbReference type="Pfam" id="PF01262">
    <property type="entry name" value="AlaDh_PNT_C"/>
    <property type="match status" value="1"/>
</dbReference>
<dbReference type="Pfam" id="PF08501">
    <property type="entry name" value="Shikimate_dh_N"/>
    <property type="match status" value="1"/>
</dbReference>
<dbReference type="InterPro" id="IPR022893">
    <property type="entry name" value="Shikimate_DH_fam"/>
</dbReference>
<dbReference type="AlphaFoldDB" id="A0A2M9BYH1"/>
<reference evidence="5 6" key="1">
    <citation type="submission" date="2017-11" db="EMBL/GenBank/DDBJ databases">
        <title>Genomic Encyclopedia of Archaeal and Bacterial Type Strains, Phase II (KMG-II): From Individual Species to Whole Genera.</title>
        <authorList>
            <person name="Goeker M."/>
        </authorList>
    </citation>
    <scope>NUCLEOTIDE SEQUENCE [LARGE SCALE GENOMIC DNA]</scope>
    <source>
        <strain evidence="5 6">DSM 25625</strain>
    </source>
</reference>
<sequence length="295" mass="30669">MAERGNAVPARRLAVLGSPIAHSRSPRLHAAAYEVLGLPWSYEAIEVDEAGLGPFLDSLTPEWRGLSLTMPLKREAVRLAGRVDRIAALTDAANTMLLGASSGEPRSREVFNTDVAGIVGALGDVGLVEARHVEILGGGATAASALTAAAELGAEHVSISARNPAKLGPLEDLGRQLGLAVAVGALGERAETEAELVVSTLPGDATDAGQLRAADPARSVLLDVAYDPWPSARAQQWERRGGTVVSGLGMLVHQALVQVRIFVEGDPLVPLDREEPVLAALRAAAGIDERGAHLA</sequence>
<dbReference type="InterPro" id="IPR046346">
    <property type="entry name" value="Aminoacid_DH-like_N_sf"/>
</dbReference>
<dbReference type="GO" id="GO:0019632">
    <property type="term" value="P:shikimate metabolic process"/>
    <property type="evidence" value="ECO:0007669"/>
    <property type="project" value="TreeGrafter"/>
</dbReference>
<feature type="domain" description="Shikimate dehydrogenase substrate binding N-terminal" evidence="4">
    <location>
        <begin position="15"/>
        <end position="95"/>
    </location>
</feature>
<evidence type="ECO:0000313" key="6">
    <source>
        <dbReference type="Proteomes" id="UP000230161"/>
    </source>
</evidence>
<dbReference type="PANTHER" id="PTHR21089:SF1">
    <property type="entry name" value="BIFUNCTIONAL 3-DEHYDROQUINATE DEHYDRATASE_SHIKIMATE DEHYDROGENASE, CHLOROPLASTIC"/>
    <property type="match status" value="1"/>
</dbReference>
<dbReference type="OrthoDB" id="9776868at2"/>
<evidence type="ECO:0000256" key="1">
    <source>
        <dbReference type="ARBA" id="ARBA00004871"/>
    </source>
</evidence>
<evidence type="ECO:0000256" key="2">
    <source>
        <dbReference type="ARBA" id="ARBA00023141"/>
    </source>
</evidence>
<dbReference type="PANTHER" id="PTHR21089">
    <property type="entry name" value="SHIKIMATE DEHYDROGENASE"/>
    <property type="match status" value="1"/>
</dbReference>
<gene>
    <name evidence="5" type="ORF">CLV54_0781</name>
</gene>
<dbReference type="GO" id="GO:0009423">
    <property type="term" value="P:chorismate biosynthetic process"/>
    <property type="evidence" value="ECO:0007669"/>
    <property type="project" value="TreeGrafter"/>
</dbReference>
<keyword evidence="6" id="KW-1185">Reference proteome</keyword>
<evidence type="ECO:0000259" key="4">
    <source>
        <dbReference type="Pfam" id="PF08501"/>
    </source>
</evidence>
<comment type="pathway">
    <text evidence="1">Metabolic intermediate biosynthesis; chorismate biosynthesis; chorismate from D-erythrose 4-phosphate and phosphoenolpyruvate: step 4/7.</text>
</comment>
<evidence type="ECO:0000259" key="3">
    <source>
        <dbReference type="Pfam" id="PF01262"/>
    </source>
</evidence>
<dbReference type="Gene3D" id="3.40.50.10860">
    <property type="entry name" value="Leucine Dehydrogenase, chain A, domain 1"/>
    <property type="match status" value="1"/>
</dbReference>
<keyword evidence="2" id="KW-0028">Amino-acid biosynthesis</keyword>
<dbReference type="SUPFAM" id="SSF53223">
    <property type="entry name" value="Aminoacid dehydrogenase-like, N-terminal domain"/>
    <property type="match status" value="1"/>
</dbReference>
<dbReference type="InterPro" id="IPR007698">
    <property type="entry name" value="AlaDH/PNT_NAD(H)-bd"/>
</dbReference>
<dbReference type="NCBIfam" id="NF001311">
    <property type="entry name" value="PRK00258.1-3"/>
    <property type="match status" value="1"/>
</dbReference>
<dbReference type="GO" id="GO:0004764">
    <property type="term" value="F:shikimate 3-dehydrogenase (NADP+) activity"/>
    <property type="evidence" value="ECO:0007669"/>
    <property type="project" value="InterPro"/>
</dbReference>
<dbReference type="RefSeq" id="WP_100343672.1">
    <property type="nucleotide sequence ID" value="NZ_PGFB01000002.1"/>
</dbReference>
<dbReference type="Proteomes" id="UP000230161">
    <property type="component" value="Unassembled WGS sequence"/>
</dbReference>
<dbReference type="InterPro" id="IPR013708">
    <property type="entry name" value="Shikimate_DH-bd_N"/>
</dbReference>
<keyword evidence="2" id="KW-0057">Aromatic amino acid biosynthesis</keyword>
<dbReference type="EMBL" id="PGFB01000002">
    <property type="protein sequence ID" value="PJJ63125.1"/>
    <property type="molecule type" value="Genomic_DNA"/>
</dbReference>
<name>A0A2M9BYH1_9MICO</name>
<dbReference type="InterPro" id="IPR036291">
    <property type="entry name" value="NAD(P)-bd_dom_sf"/>
</dbReference>
<accession>A0A2M9BYH1</accession>
<protein>
    <submittedName>
        <fullName evidence="5">Shikimate dehydrogenase</fullName>
    </submittedName>
</protein>
<organism evidence="5 6">
    <name type="scientific">Compostimonas suwonensis</name>
    <dbReference type="NCBI Taxonomy" id="1048394"/>
    <lineage>
        <taxon>Bacteria</taxon>
        <taxon>Bacillati</taxon>
        <taxon>Actinomycetota</taxon>
        <taxon>Actinomycetes</taxon>
        <taxon>Micrococcales</taxon>
        <taxon>Microbacteriaceae</taxon>
        <taxon>Compostimonas</taxon>
    </lineage>
</organism>